<proteinExistence type="predicted"/>
<reference evidence="1" key="2">
    <citation type="submission" date="2025-08" db="UniProtKB">
        <authorList>
            <consortium name="Ensembl"/>
        </authorList>
    </citation>
    <scope>IDENTIFICATION</scope>
</reference>
<accession>F6W8N6</accession>
<sequence length="49" mass="5270">MEIFFLSSGGKAVRALLLDGATAQEHTGLIELVVKNLTGIKTKVLSFHD</sequence>
<reference evidence="2" key="1">
    <citation type="journal article" date="2002" name="Science">
        <title>The draft genome of Ciona intestinalis: insights into chordate and vertebrate origins.</title>
        <authorList>
            <person name="Dehal P."/>
            <person name="Satou Y."/>
            <person name="Campbell R.K."/>
            <person name="Chapman J."/>
            <person name="Degnan B."/>
            <person name="De Tomaso A."/>
            <person name="Davidson B."/>
            <person name="Di Gregorio A."/>
            <person name="Gelpke M."/>
            <person name="Goodstein D.M."/>
            <person name="Harafuji N."/>
            <person name="Hastings K.E."/>
            <person name="Ho I."/>
            <person name="Hotta K."/>
            <person name="Huang W."/>
            <person name="Kawashima T."/>
            <person name="Lemaire P."/>
            <person name="Martinez D."/>
            <person name="Meinertzhagen I.A."/>
            <person name="Necula S."/>
            <person name="Nonaka M."/>
            <person name="Putnam N."/>
            <person name="Rash S."/>
            <person name="Saiga H."/>
            <person name="Satake M."/>
            <person name="Terry A."/>
            <person name="Yamada L."/>
            <person name="Wang H.G."/>
            <person name="Awazu S."/>
            <person name="Azumi K."/>
            <person name="Boore J."/>
            <person name="Branno M."/>
            <person name="Chin-Bow S."/>
            <person name="DeSantis R."/>
            <person name="Doyle S."/>
            <person name="Francino P."/>
            <person name="Keys D.N."/>
            <person name="Haga S."/>
            <person name="Hayashi H."/>
            <person name="Hino K."/>
            <person name="Imai K.S."/>
            <person name="Inaba K."/>
            <person name="Kano S."/>
            <person name="Kobayashi K."/>
            <person name="Kobayashi M."/>
            <person name="Lee B.I."/>
            <person name="Makabe K.W."/>
            <person name="Manohar C."/>
            <person name="Matassi G."/>
            <person name="Medina M."/>
            <person name="Mochizuki Y."/>
            <person name="Mount S."/>
            <person name="Morishita T."/>
            <person name="Miura S."/>
            <person name="Nakayama A."/>
            <person name="Nishizaka S."/>
            <person name="Nomoto H."/>
            <person name="Ohta F."/>
            <person name="Oishi K."/>
            <person name="Rigoutsos I."/>
            <person name="Sano M."/>
            <person name="Sasaki A."/>
            <person name="Sasakura Y."/>
            <person name="Shoguchi E."/>
            <person name="Shin-i T."/>
            <person name="Spagnuolo A."/>
            <person name="Stainier D."/>
            <person name="Suzuki M.M."/>
            <person name="Tassy O."/>
            <person name="Takatori N."/>
            <person name="Tokuoka M."/>
            <person name="Yagi K."/>
            <person name="Yoshizaki F."/>
            <person name="Wada S."/>
            <person name="Zhang C."/>
            <person name="Hyatt P.D."/>
            <person name="Larimer F."/>
            <person name="Detter C."/>
            <person name="Doggett N."/>
            <person name="Glavina T."/>
            <person name="Hawkins T."/>
            <person name="Richardson P."/>
            <person name="Lucas S."/>
            <person name="Kohara Y."/>
            <person name="Levine M."/>
            <person name="Satoh N."/>
            <person name="Rokhsar D.S."/>
        </authorList>
    </citation>
    <scope>NUCLEOTIDE SEQUENCE [LARGE SCALE GENOMIC DNA]</scope>
</reference>
<dbReference type="Proteomes" id="UP000008144">
    <property type="component" value="Unassembled WGS sequence"/>
</dbReference>
<organism evidence="1 2">
    <name type="scientific">Ciona intestinalis</name>
    <name type="common">Transparent sea squirt</name>
    <name type="synonym">Ascidia intestinalis</name>
    <dbReference type="NCBI Taxonomy" id="7719"/>
    <lineage>
        <taxon>Eukaryota</taxon>
        <taxon>Metazoa</taxon>
        <taxon>Chordata</taxon>
        <taxon>Tunicata</taxon>
        <taxon>Ascidiacea</taxon>
        <taxon>Phlebobranchia</taxon>
        <taxon>Cionidae</taxon>
        <taxon>Ciona</taxon>
    </lineage>
</organism>
<name>F6W8N6_CIOIN</name>
<keyword evidence="2" id="KW-1185">Reference proteome</keyword>
<evidence type="ECO:0000313" key="1">
    <source>
        <dbReference type="Ensembl" id="ENSCINP00000014560.3"/>
    </source>
</evidence>
<reference evidence="1" key="3">
    <citation type="submission" date="2025-09" db="UniProtKB">
        <authorList>
            <consortium name="Ensembl"/>
        </authorList>
    </citation>
    <scope>IDENTIFICATION</scope>
</reference>
<dbReference type="Ensembl" id="ENSCINT00000014560.3">
    <property type="protein sequence ID" value="ENSCINP00000014560.3"/>
    <property type="gene ID" value="ENSCING00000023808.1"/>
</dbReference>
<dbReference type="HOGENOM" id="CLU_3142541_0_0_1"/>
<dbReference type="InParanoid" id="F6W8N6"/>
<dbReference type="AlphaFoldDB" id="F6W8N6"/>
<protein>
    <submittedName>
        <fullName evidence="1">Uncharacterized protein</fullName>
    </submittedName>
</protein>
<evidence type="ECO:0000313" key="2">
    <source>
        <dbReference type="Proteomes" id="UP000008144"/>
    </source>
</evidence>